<evidence type="ECO:0000256" key="10">
    <source>
        <dbReference type="ARBA" id="ARBA00023166"/>
    </source>
</evidence>
<dbReference type="GO" id="GO:0000247">
    <property type="term" value="F:C-8 sterol isomerase activity"/>
    <property type="evidence" value="ECO:0007669"/>
    <property type="project" value="TreeGrafter"/>
</dbReference>
<dbReference type="GO" id="GO:0004769">
    <property type="term" value="F:steroid Delta-isomerase activity"/>
    <property type="evidence" value="ECO:0007669"/>
    <property type="project" value="TreeGrafter"/>
</dbReference>
<keyword evidence="5" id="KW-0752">Steroid biosynthesis</keyword>
<dbReference type="PROSITE" id="PS51751">
    <property type="entry name" value="EXPERA"/>
    <property type="match status" value="1"/>
</dbReference>
<dbReference type="EMBL" id="CP099419">
    <property type="protein sequence ID" value="USW49492.1"/>
    <property type="molecule type" value="Genomic_DNA"/>
</dbReference>
<evidence type="ECO:0000256" key="6">
    <source>
        <dbReference type="ARBA" id="ARBA00022989"/>
    </source>
</evidence>
<evidence type="ECO:0000256" key="7">
    <source>
        <dbReference type="ARBA" id="ARBA00023011"/>
    </source>
</evidence>
<dbReference type="GO" id="GO:0047750">
    <property type="term" value="F:cholestenol delta-isomerase activity"/>
    <property type="evidence" value="ECO:0007669"/>
    <property type="project" value="InterPro"/>
</dbReference>
<comment type="subcellular location">
    <subcellularLocation>
        <location evidence="1">Membrane</location>
        <topology evidence="1">Multi-pass membrane protein</topology>
    </subcellularLocation>
</comment>
<keyword evidence="9 13" id="KW-0472">Membrane</keyword>
<feature type="transmembrane region" description="Helical" evidence="14">
    <location>
        <begin position="164"/>
        <end position="184"/>
    </location>
</feature>
<keyword evidence="8" id="KW-0443">Lipid metabolism</keyword>
<evidence type="ECO:0000256" key="13">
    <source>
        <dbReference type="PROSITE-ProRule" id="PRU01087"/>
    </source>
</evidence>
<keyword evidence="6 13" id="KW-1133">Transmembrane helix</keyword>
<dbReference type="InterPro" id="IPR033118">
    <property type="entry name" value="EXPERA"/>
</dbReference>
<proteinExistence type="inferred from homology"/>
<evidence type="ECO:0000256" key="8">
    <source>
        <dbReference type="ARBA" id="ARBA00023098"/>
    </source>
</evidence>
<keyword evidence="11" id="KW-0753">Steroid metabolism</keyword>
<gene>
    <name evidence="16" type="ORF">Slin15195_G028110</name>
</gene>
<dbReference type="PANTHER" id="PTHR14207:SF0">
    <property type="entry name" value="3-BETA-HYDROXYSTEROID-DELTA(8),DELTA(7)-ISOMERASE"/>
    <property type="match status" value="1"/>
</dbReference>
<keyword evidence="7" id="KW-0756">Sterol biosynthesis</keyword>
<dbReference type="InterPro" id="IPR007905">
    <property type="entry name" value="EBP"/>
</dbReference>
<evidence type="ECO:0000256" key="9">
    <source>
        <dbReference type="ARBA" id="ARBA00023136"/>
    </source>
</evidence>
<evidence type="ECO:0000256" key="11">
    <source>
        <dbReference type="ARBA" id="ARBA00023221"/>
    </source>
</evidence>
<evidence type="ECO:0000256" key="14">
    <source>
        <dbReference type="SAM" id="Phobius"/>
    </source>
</evidence>
<comment type="similarity">
    <text evidence="2">Belongs to the EBP family.</text>
</comment>
<evidence type="ECO:0000313" key="16">
    <source>
        <dbReference type="EMBL" id="USW49492.1"/>
    </source>
</evidence>
<organism evidence="16 17">
    <name type="scientific">Septoria linicola</name>
    <dbReference type="NCBI Taxonomy" id="215465"/>
    <lineage>
        <taxon>Eukaryota</taxon>
        <taxon>Fungi</taxon>
        <taxon>Dikarya</taxon>
        <taxon>Ascomycota</taxon>
        <taxon>Pezizomycotina</taxon>
        <taxon>Dothideomycetes</taxon>
        <taxon>Dothideomycetidae</taxon>
        <taxon>Mycosphaerellales</taxon>
        <taxon>Mycosphaerellaceae</taxon>
        <taxon>Septoria</taxon>
    </lineage>
</organism>
<dbReference type="Proteomes" id="UP001056384">
    <property type="component" value="Chromosome 2"/>
</dbReference>
<dbReference type="AlphaFoldDB" id="A0A9Q9AHT9"/>
<dbReference type="GO" id="GO:0005783">
    <property type="term" value="C:endoplasmic reticulum"/>
    <property type="evidence" value="ECO:0007669"/>
    <property type="project" value="TreeGrafter"/>
</dbReference>
<protein>
    <submittedName>
        <fullName evidence="16">Emopamil-binding protein</fullName>
    </submittedName>
</protein>
<feature type="transmembrane region" description="Helical" evidence="14">
    <location>
        <begin position="43"/>
        <end position="67"/>
    </location>
</feature>
<dbReference type="GO" id="GO:0016126">
    <property type="term" value="P:sterol biosynthetic process"/>
    <property type="evidence" value="ECO:0007669"/>
    <property type="project" value="UniProtKB-KW"/>
</dbReference>
<feature type="transmembrane region" description="Helical" evidence="14">
    <location>
        <begin position="132"/>
        <end position="157"/>
    </location>
</feature>
<evidence type="ECO:0000256" key="12">
    <source>
        <dbReference type="ARBA" id="ARBA00023235"/>
    </source>
</evidence>
<dbReference type="PANTHER" id="PTHR14207">
    <property type="entry name" value="STEROL ISOMERASE"/>
    <property type="match status" value="1"/>
</dbReference>
<keyword evidence="12" id="KW-0413">Isomerase</keyword>
<evidence type="ECO:0000259" key="15">
    <source>
        <dbReference type="PROSITE" id="PS51751"/>
    </source>
</evidence>
<reference evidence="16" key="1">
    <citation type="submission" date="2022-06" db="EMBL/GenBank/DDBJ databases">
        <title>Complete genome sequences of two strains of the flax pathogen Septoria linicola.</title>
        <authorList>
            <person name="Lapalu N."/>
            <person name="Simon A."/>
            <person name="Demenou B."/>
            <person name="Paumier D."/>
            <person name="Guillot M.-P."/>
            <person name="Gout L."/>
            <person name="Valade R."/>
        </authorList>
    </citation>
    <scope>NUCLEOTIDE SEQUENCE</scope>
    <source>
        <strain evidence="16">SE15195</strain>
    </source>
</reference>
<accession>A0A9Q9AHT9</accession>
<evidence type="ECO:0000256" key="4">
    <source>
        <dbReference type="ARBA" id="ARBA00022692"/>
    </source>
</evidence>
<evidence type="ECO:0000256" key="2">
    <source>
        <dbReference type="ARBA" id="ARBA00008337"/>
    </source>
</evidence>
<dbReference type="GO" id="GO:0016020">
    <property type="term" value="C:membrane"/>
    <property type="evidence" value="ECO:0007669"/>
    <property type="project" value="UniProtKB-SubCell"/>
</dbReference>
<keyword evidence="4 13" id="KW-0812">Transmembrane</keyword>
<evidence type="ECO:0000256" key="5">
    <source>
        <dbReference type="ARBA" id="ARBA00022955"/>
    </source>
</evidence>
<name>A0A9Q9AHT9_9PEZI</name>
<evidence type="ECO:0000313" key="17">
    <source>
        <dbReference type="Proteomes" id="UP001056384"/>
    </source>
</evidence>
<feature type="transmembrane region" description="Helical" evidence="14">
    <location>
        <begin position="204"/>
        <end position="224"/>
    </location>
</feature>
<evidence type="ECO:0000256" key="1">
    <source>
        <dbReference type="ARBA" id="ARBA00004141"/>
    </source>
</evidence>
<keyword evidence="3" id="KW-0444">Lipid biosynthesis</keyword>
<sequence>MAATILHQNVADSASSIEDVAEEAANPYYPIGSTITNWTPNELSVLALLGAFTSASVVLFTATFVLVRRLQPSLTRAELLAIMWFVLSGTIHIVFEGYYVRNYATLGSHQTLLGQMWKEYALSDSRYLTQNGLVLCLETATVFVWGPICLLVAALVVFRSPWRFSLQIIVSMAHIYGDVVYYATSIFDHAVHGISYSRPEPFYFWFYFVFMNSLWIVIPGVLIYQACSEAASAIAITSAVGESKKAD</sequence>
<evidence type="ECO:0000256" key="3">
    <source>
        <dbReference type="ARBA" id="ARBA00022516"/>
    </source>
</evidence>
<dbReference type="Pfam" id="PF05241">
    <property type="entry name" value="EBP"/>
    <property type="match status" value="1"/>
</dbReference>
<keyword evidence="17" id="KW-1185">Reference proteome</keyword>
<keyword evidence="10" id="KW-1207">Sterol metabolism</keyword>
<feature type="domain" description="EXPERA" evidence="15">
    <location>
        <begin position="77"/>
        <end position="223"/>
    </location>
</feature>
<feature type="transmembrane region" description="Helical" evidence="14">
    <location>
        <begin position="79"/>
        <end position="100"/>
    </location>
</feature>